<evidence type="ECO:0000313" key="1">
    <source>
        <dbReference type="EMBL" id="KAH8008976.1"/>
    </source>
</evidence>
<dbReference type="GO" id="GO:0016973">
    <property type="term" value="P:poly(A)+ mRNA export from nucleus"/>
    <property type="evidence" value="ECO:0007669"/>
    <property type="project" value="TreeGrafter"/>
</dbReference>
<dbReference type="GO" id="GO:0070390">
    <property type="term" value="C:transcription export complex 2"/>
    <property type="evidence" value="ECO:0007669"/>
    <property type="project" value="TreeGrafter"/>
</dbReference>
<dbReference type="GO" id="GO:0003690">
    <property type="term" value="F:double-stranded DNA binding"/>
    <property type="evidence" value="ECO:0007669"/>
    <property type="project" value="InterPro"/>
</dbReference>
<reference evidence="1" key="2">
    <citation type="submission" date="2021-09" db="EMBL/GenBank/DDBJ databases">
        <authorList>
            <person name="Jia N."/>
            <person name="Wang J."/>
            <person name="Shi W."/>
            <person name="Du L."/>
            <person name="Sun Y."/>
            <person name="Zhan W."/>
            <person name="Jiang J."/>
            <person name="Wang Q."/>
            <person name="Zhang B."/>
            <person name="Ji P."/>
            <person name="Sakyi L.B."/>
            <person name="Cui X."/>
            <person name="Yuan T."/>
            <person name="Jiang B."/>
            <person name="Yang W."/>
            <person name="Lam T.T.-Y."/>
            <person name="Chang Q."/>
            <person name="Ding S."/>
            <person name="Wang X."/>
            <person name="Zhu J."/>
            <person name="Ruan X."/>
            <person name="Zhao L."/>
            <person name="Wei J."/>
            <person name="Que T."/>
            <person name="Du C."/>
            <person name="Cheng J."/>
            <person name="Dai P."/>
            <person name="Han X."/>
            <person name="Huang E."/>
            <person name="Gao Y."/>
            <person name="Liu J."/>
            <person name="Shao H."/>
            <person name="Ye R."/>
            <person name="Li L."/>
            <person name="Wei W."/>
            <person name="Wang X."/>
            <person name="Wang C."/>
            <person name="Huo Q."/>
            <person name="Li W."/>
            <person name="Guo W."/>
            <person name="Chen H."/>
            <person name="Chen S."/>
            <person name="Zhou L."/>
            <person name="Zhou L."/>
            <person name="Ni X."/>
            <person name="Tian J."/>
            <person name="Zhou Y."/>
            <person name="Sheng Y."/>
            <person name="Liu T."/>
            <person name="Pan Y."/>
            <person name="Xia L."/>
            <person name="Li J."/>
            <person name="Zhao F."/>
            <person name="Cao W."/>
        </authorList>
    </citation>
    <scope>NUCLEOTIDE SEQUENCE</scope>
    <source>
        <strain evidence="1">Rmic-2018</strain>
        <tissue evidence="1">Larvae</tissue>
    </source>
</reference>
<accession>A0A9J6D4J2</accession>
<dbReference type="InterPro" id="IPR045114">
    <property type="entry name" value="Csn12-like"/>
</dbReference>
<dbReference type="GO" id="GO:0006368">
    <property type="term" value="P:transcription elongation by RNA polymerase II"/>
    <property type="evidence" value="ECO:0007669"/>
    <property type="project" value="TreeGrafter"/>
</dbReference>
<dbReference type="PANTHER" id="PTHR12732:SF0">
    <property type="entry name" value="PCI DOMAIN-CONTAINING PROTEIN 2"/>
    <property type="match status" value="1"/>
</dbReference>
<evidence type="ECO:0000313" key="2">
    <source>
        <dbReference type="Proteomes" id="UP000821866"/>
    </source>
</evidence>
<dbReference type="GO" id="GO:0000973">
    <property type="term" value="P:post-transcriptional tethering of RNA polymerase II gene DNA at nuclear periphery"/>
    <property type="evidence" value="ECO:0007669"/>
    <property type="project" value="TreeGrafter"/>
</dbReference>
<dbReference type="VEuPathDB" id="VectorBase:LOC119178479"/>
<dbReference type="PANTHER" id="PTHR12732">
    <property type="entry name" value="UNCHARACTERIZED PROTEASOME COMPONENT REGION PCI-CONTAINING"/>
    <property type="match status" value="1"/>
</dbReference>
<proteinExistence type="predicted"/>
<reference evidence="1" key="1">
    <citation type="journal article" date="2020" name="Cell">
        <title>Large-Scale Comparative Analyses of Tick Genomes Elucidate Their Genetic Diversity and Vector Capacities.</title>
        <authorList>
            <consortium name="Tick Genome and Microbiome Consortium (TIGMIC)"/>
            <person name="Jia N."/>
            <person name="Wang J."/>
            <person name="Shi W."/>
            <person name="Du L."/>
            <person name="Sun Y."/>
            <person name="Zhan W."/>
            <person name="Jiang J.F."/>
            <person name="Wang Q."/>
            <person name="Zhang B."/>
            <person name="Ji P."/>
            <person name="Bell-Sakyi L."/>
            <person name="Cui X.M."/>
            <person name="Yuan T.T."/>
            <person name="Jiang B.G."/>
            <person name="Yang W.F."/>
            <person name="Lam T.T."/>
            <person name="Chang Q.C."/>
            <person name="Ding S.J."/>
            <person name="Wang X.J."/>
            <person name="Zhu J.G."/>
            <person name="Ruan X.D."/>
            <person name="Zhao L."/>
            <person name="Wei J.T."/>
            <person name="Ye R.Z."/>
            <person name="Que T.C."/>
            <person name="Du C.H."/>
            <person name="Zhou Y.H."/>
            <person name="Cheng J.X."/>
            <person name="Dai P.F."/>
            <person name="Guo W.B."/>
            <person name="Han X.H."/>
            <person name="Huang E.J."/>
            <person name="Li L.F."/>
            <person name="Wei W."/>
            <person name="Gao Y.C."/>
            <person name="Liu J.Z."/>
            <person name="Shao H.Z."/>
            <person name="Wang X."/>
            <person name="Wang C.C."/>
            <person name="Yang T.C."/>
            <person name="Huo Q.B."/>
            <person name="Li W."/>
            <person name="Chen H.Y."/>
            <person name="Chen S.E."/>
            <person name="Zhou L.G."/>
            <person name="Ni X.B."/>
            <person name="Tian J.H."/>
            <person name="Sheng Y."/>
            <person name="Liu T."/>
            <person name="Pan Y.S."/>
            <person name="Xia L.Y."/>
            <person name="Li J."/>
            <person name="Zhao F."/>
            <person name="Cao W.C."/>
        </authorList>
    </citation>
    <scope>NUCLEOTIDE SEQUENCE</scope>
    <source>
        <strain evidence="1">Rmic-2018</strain>
    </source>
</reference>
<protein>
    <submittedName>
        <fullName evidence="1">Uncharacterized protein</fullName>
    </submittedName>
</protein>
<keyword evidence="2" id="KW-1185">Reference proteome</keyword>
<name>A0A9J6D4J2_RHIMP</name>
<dbReference type="GO" id="GO:0003723">
    <property type="term" value="F:RNA binding"/>
    <property type="evidence" value="ECO:0007669"/>
    <property type="project" value="InterPro"/>
</dbReference>
<sequence>MAHITMNQYLQQVDEALQQGRGKKAAPALSCCKLFTKIFQSLKEENWALPIMYTVCLDLRVFASQADTQLSKKSKGKPGETLEKAAEYLMGCFRVCASDNRSSLENSKRQGMLNLVNQLFKIYFKEQLRTVATV</sequence>
<dbReference type="AlphaFoldDB" id="A0A9J6D4J2"/>
<dbReference type="EMBL" id="JABSTU010000011">
    <property type="protein sequence ID" value="KAH8008976.1"/>
    <property type="molecule type" value="Genomic_DNA"/>
</dbReference>
<gene>
    <name evidence="1" type="ORF">HPB51_008547</name>
</gene>
<comment type="caution">
    <text evidence="1">The sequence shown here is derived from an EMBL/GenBank/DDBJ whole genome shotgun (WGS) entry which is preliminary data.</text>
</comment>
<organism evidence="1 2">
    <name type="scientific">Rhipicephalus microplus</name>
    <name type="common">Cattle tick</name>
    <name type="synonym">Boophilus microplus</name>
    <dbReference type="NCBI Taxonomy" id="6941"/>
    <lineage>
        <taxon>Eukaryota</taxon>
        <taxon>Metazoa</taxon>
        <taxon>Ecdysozoa</taxon>
        <taxon>Arthropoda</taxon>
        <taxon>Chelicerata</taxon>
        <taxon>Arachnida</taxon>
        <taxon>Acari</taxon>
        <taxon>Parasitiformes</taxon>
        <taxon>Ixodida</taxon>
        <taxon>Ixodoidea</taxon>
        <taxon>Ixodidae</taxon>
        <taxon>Rhipicephalinae</taxon>
        <taxon>Rhipicephalus</taxon>
        <taxon>Boophilus</taxon>
    </lineage>
</organism>
<dbReference type="Proteomes" id="UP000821866">
    <property type="component" value="Chromosome 9"/>
</dbReference>